<dbReference type="InterPro" id="IPR015413">
    <property type="entry name" value="Methionyl/Leucyl_tRNA_Synth"/>
</dbReference>
<dbReference type="GO" id="GO:0005737">
    <property type="term" value="C:cytoplasm"/>
    <property type="evidence" value="ECO:0007669"/>
    <property type="project" value="UniProtKB-SubCell"/>
</dbReference>
<keyword evidence="12 14" id="KW-0030">Aminoacyl-tRNA synthetase</keyword>
<comment type="subunit">
    <text evidence="4 14">Homodimer.</text>
</comment>
<keyword evidence="8 14" id="KW-0547">Nucleotide-binding</keyword>
<feature type="region of interest" description="Disordered" evidence="15">
    <location>
        <begin position="513"/>
        <end position="539"/>
    </location>
</feature>
<dbReference type="Gene3D" id="3.40.50.620">
    <property type="entry name" value="HUPs"/>
    <property type="match status" value="1"/>
</dbReference>
<dbReference type="Pfam" id="PF19303">
    <property type="entry name" value="Anticodon_3"/>
    <property type="match status" value="1"/>
</dbReference>
<proteinExistence type="inferred from homology"/>
<dbReference type="PROSITE" id="PS50886">
    <property type="entry name" value="TRBD"/>
    <property type="match status" value="1"/>
</dbReference>
<dbReference type="SUPFAM" id="SSF52374">
    <property type="entry name" value="Nucleotidylyl transferase"/>
    <property type="match status" value="1"/>
</dbReference>
<feature type="binding site" evidence="14">
    <location>
        <position position="128"/>
    </location>
    <ligand>
        <name>Zn(2+)</name>
        <dbReference type="ChEBI" id="CHEBI:29105"/>
    </ligand>
</feature>
<evidence type="ECO:0000256" key="4">
    <source>
        <dbReference type="ARBA" id="ARBA00011738"/>
    </source>
</evidence>
<name>A0AAU8HT73_9FIRM</name>
<organism evidence="17">
    <name type="scientific">Proteinivorax hydrogeniformans</name>
    <dbReference type="NCBI Taxonomy" id="1826727"/>
    <lineage>
        <taxon>Bacteria</taxon>
        <taxon>Bacillati</taxon>
        <taxon>Bacillota</taxon>
        <taxon>Clostridia</taxon>
        <taxon>Eubacteriales</taxon>
        <taxon>Proteinivoracaceae</taxon>
        <taxon>Proteinivorax</taxon>
    </lineage>
</organism>
<dbReference type="GO" id="GO:0000049">
    <property type="term" value="F:tRNA binding"/>
    <property type="evidence" value="ECO:0007669"/>
    <property type="project" value="UniProtKB-UniRule"/>
</dbReference>
<sequence>MTKKRFYITTPIYYPSDKLHVGHCLTTVIADVISRHKRFTGYEVRYLTGTDEHGQKIQERAKQDGQTPEEFVAKIREWIKDLWEVLDIQYDDFIATTEKRHKKVVQMIFEKLHAKGDIYKDYYEGLYCTPCESFWTQRQLAEGNCPDCGRPVKKVKEESYFFKLSKYAPQLIEHIEKNPDFIQPQSRKNEMLNNFLRPGLEDLCVSRTTFDWGVKVPFDDKHVVYVWLDALVNYISTIGFGKDEETFNKWWPADLHLMAKDIVRFHSIYWPIFLIALDLPLPKKVVAHGYLLFDNDKMSKSKGNVVDPRVLVDKYGVDALRYYLLKESSISSDGNFSEEALAKRVNYDLANDLGNLVSRTITMIEKYNDGTILPPTNPEKIDEELIQMASALPEKVEHNVNSVNLSEVMSDIWQLVSRTNKYIDETTPWILAKDEENKERLSTVLYNLAESIRVTAVILTPFLPNTSEKIFAQLNVAKKEQNWDHKDWGLLKEGTKVQKQPPMFPRIDLKKFEKDASSSKGDKKDVKATKEKTKKEADKTQQIDINHFSQVQLKVAEVLEAEKVEKADKLLKVKLSVGDTQRQVVAGIAKSYAPQELIGKKVIFVANLKPAKLRGIVSEGMILAAEDAQGNLVLSSLDKEIESGTEVR</sequence>
<evidence type="ECO:0000256" key="11">
    <source>
        <dbReference type="ARBA" id="ARBA00022917"/>
    </source>
</evidence>
<evidence type="ECO:0000256" key="8">
    <source>
        <dbReference type="ARBA" id="ARBA00022741"/>
    </source>
</evidence>
<dbReference type="CDD" id="cd00814">
    <property type="entry name" value="MetRS_core"/>
    <property type="match status" value="1"/>
</dbReference>
<dbReference type="PRINTS" id="PR01041">
    <property type="entry name" value="TRNASYNTHMET"/>
</dbReference>
<dbReference type="CDD" id="cd07957">
    <property type="entry name" value="Anticodon_Ia_Met"/>
    <property type="match status" value="1"/>
</dbReference>
<evidence type="ECO:0000256" key="6">
    <source>
        <dbReference type="ARBA" id="ARBA00022555"/>
    </source>
</evidence>
<dbReference type="GO" id="GO:0046872">
    <property type="term" value="F:metal ion binding"/>
    <property type="evidence" value="ECO:0007669"/>
    <property type="project" value="UniProtKB-KW"/>
</dbReference>
<dbReference type="InterPro" id="IPR012340">
    <property type="entry name" value="NA-bd_OB-fold"/>
</dbReference>
<keyword evidence="6 14" id="KW-0820">tRNA-binding</keyword>
<evidence type="ECO:0000256" key="2">
    <source>
        <dbReference type="ARBA" id="ARBA00004496"/>
    </source>
</evidence>
<feature type="short sequence motif" description="'HIGH' region" evidence="14">
    <location>
        <begin position="13"/>
        <end position="23"/>
    </location>
</feature>
<dbReference type="InterPro" id="IPR041872">
    <property type="entry name" value="Anticodon_Met"/>
</dbReference>
<dbReference type="EMBL" id="CP159485">
    <property type="protein sequence ID" value="XCI28777.1"/>
    <property type="molecule type" value="Genomic_DNA"/>
</dbReference>
<evidence type="ECO:0000256" key="13">
    <source>
        <dbReference type="ARBA" id="ARBA00047364"/>
    </source>
</evidence>
<evidence type="ECO:0000256" key="15">
    <source>
        <dbReference type="SAM" id="MobiDB-lite"/>
    </source>
</evidence>
<dbReference type="InterPro" id="IPR001412">
    <property type="entry name" value="aa-tRNA-synth_I_CS"/>
</dbReference>
<dbReference type="FunFam" id="2.170.220.10:FF:000002">
    <property type="entry name" value="Methionine--tRNA ligase"/>
    <property type="match status" value="1"/>
</dbReference>
<dbReference type="InterPro" id="IPR033911">
    <property type="entry name" value="MetRS_core"/>
</dbReference>
<dbReference type="InterPro" id="IPR023457">
    <property type="entry name" value="Met-tRNA_synth_2"/>
</dbReference>
<evidence type="ECO:0000256" key="7">
    <source>
        <dbReference type="ARBA" id="ARBA00022598"/>
    </source>
</evidence>
<comment type="caution">
    <text evidence="14">Lacks conserved residue(s) required for the propagation of feature annotation.</text>
</comment>
<accession>A0AAU8HT73</accession>
<reference evidence="17" key="2">
    <citation type="submission" date="2024-06" db="EMBL/GenBank/DDBJ databases">
        <authorList>
            <person name="Petrova K.O."/>
            <person name="Toshchakov S.V."/>
            <person name="Boltjanskaja Y.V."/>
            <person name="Kevbrin V.V."/>
        </authorList>
    </citation>
    <scope>NUCLEOTIDE SEQUENCE</scope>
    <source>
        <strain evidence="17">Z-710</strain>
    </source>
</reference>
<dbReference type="InterPro" id="IPR009080">
    <property type="entry name" value="tRNAsynth_Ia_anticodon-bd"/>
</dbReference>
<evidence type="ECO:0000256" key="14">
    <source>
        <dbReference type="HAMAP-Rule" id="MF_01228"/>
    </source>
</evidence>
<feature type="binding site" evidence="14">
    <location>
        <position position="145"/>
    </location>
    <ligand>
        <name>Zn(2+)</name>
        <dbReference type="ChEBI" id="CHEBI:29105"/>
    </ligand>
</feature>
<evidence type="ECO:0000313" key="17">
    <source>
        <dbReference type="EMBL" id="XCI28777.1"/>
    </source>
</evidence>
<dbReference type="InterPro" id="IPR002547">
    <property type="entry name" value="tRNA-bd_dom"/>
</dbReference>
<dbReference type="PROSITE" id="PS00178">
    <property type="entry name" value="AA_TRNA_LIGASE_I"/>
    <property type="match status" value="1"/>
</dbReference>
<dbReference type="GO" id="GO:0006431">
    <property type="term" value="P:methionyl-tRNA aminoacylation"/>
    <property type="evidence" value="ECO:0007669"/>
    <property type="project" value="UniProtKB-UniRule"/>
</dbReference>
<keyword evidence="10 14" id="KW-0694">RNA-binding</keyword>
<dbReference type="FunFam" id="2.40.50.140:FF:000042">
    <property type="entry name" value="Methionine--tRNA ligase"/>
    <property type="match status" value="1"/>
</dbReference>
<evidence type="ECO:0000256" key="12">
    <source>
        <dbReference type="ARBA" id="ARBA00023146"/>
    </source>
</evidence>
<feature type="domain" description="TRNA-binding" evidence="16">
    <location>
        <begin position="547"/>
        <end position="648"/>
    </location>
</feature>
<evidence type="ECO:0000259" key="16">
    <source>
        <dbReference type="PROSITE" id="PS50886"/>
    </source>
</evidence>
<keyword evidence="14" id="KW-0479">Metal-binding</keyword>
<dbReference type="PANTHER" id="PTHR43326">
    <property type="entry name" value="METHIONYL-TRNA SYNTHETASE"/>
    <property type="match status" value="1"/>
</dbReference>
<evidence type="ECO:0000256" key="1">
    <source>
        <dbReference type="ARBA" id="ARBA00003314"/>
    </source>
</evidence>
<reference evidence="17" key="1">
    <citation type="journal article" date="2018" name="Antonie Van Leeuwenhoek">
        <title>Proteinivorax hydrogeniformans sp. nov., an anaerobic, haloalkaliphilic bacterium fermenting proteinaceous compounds with high hydrogen production.</title>
        <authorList>
            <person name="Boltyanskaya Y."/>
            <person name="Detkova E."/>
            <person name="Pimenov N."/>
            <person name="Kevbrin V."/>
        </authorList>
    </citation>
    <scope>NUCLEOTIDE SEQUENCE</scope>
    <source>
        <strain evidence="17">Z-710</strain>
    </source>
</reference>
<evidence type="ECO:0000256" key="3">
    <source>
        <dbReference type="ARBA" id="ARBA00006590"/>
    </source>
</evidence>
<evidence type="ECO:0000256" key="5">
    <source>
        <dbReference type="ARBA" id="ARBA00022490"/>
    </source>
</evidence>
<comment type="catalytic activity">
    <reaction evidence="13 14">
        <text>tRNA(Met) + L-methionine + ATP = L-methionyl-tRNA(Met) + AMP + diphosphate</text>
        <dbReference type="Rhea" id="RHEA:13481"/>
        <dbReference type="Rhea" id="RHEA-COMP:9667"/>
        <dbReference type="Rhea" id="RHEA-COMP:9698"/>
        <dbReference type="ChEBI" id="CHEBI:30616"/>
        <dbReference type="ChEBI" id="CHEBI:33019"/>
        <dbReference type="ChEBI" id="CHEBI:57844"/>
        <dbReference type="ChEBI" id="CHEBI:78442"/>
        <dbReference type="ChEBI" id="CHEBI:78530"/>
        <dbReference type="ChEBI" id="CHEBI:456215"/>
        <dbReference type="EC" id="6.1.1.10"/>
    </reaction>
</comment>
<feature type="binding site" evidence="14">
    <location>
        <position position="148"/>
    </location>
    <ligand>
        <name>Zn(2+)</name>
        <dbReference type="ChEBI" id="CHEBI:29105"/>
    </ligand>
</feature>
<dbReference type="NCBIfam" id="TIGR00398">
    <property type="entry name" value="metG"/>
    <property type="match status" value="1"/>
</dbReference>
<evidence type="ECO:0000256" key="9">
    <source>
        <dbReference type="ARBA" id="ARBA00022840"/>
    </source>
</evidence>
<dbReference type="HAMAP" id="MF_01228">
    <property type="entry name" value="Met_tRNA_synth_type2"/>
    <property type="match status" value="1"/>
</dbReference>
<keyword evidence="7 14" id="KW-0436">Ligase</keyword>
<keyword evidence="11 14" id="KW-0648">Protein biosynthesis</keyword>
<feature type="short sequence motif" description="'KMSKS' region" evidence="14">
    <location>
        <begin position="297"/>
        <end position="301"/>
    </location>
</feature>
<dbReference type="SUPFAM" id="SSF50249">
    <property type="entry name" value="Nucleic acid-binding proteins"/>
    <property type="match status" value="1"/>
</dbReference>
<evidence type="ECO:0000256" key="10">
    <source>
        <dbReference type="ARBA" id="ARBA00022884"/>
    </source>
</evidence>
<dbReference type="PANTHER" id="PTHR43326:SF1">
    <property type="entry name" value="METHIONINE--TRNA LIGASE, MITOCHONDRIAL"/>
    <property type="match status" value="1"/>
</dbReference>
<dbReference type="Pfam" id="PF09334">
    <property type="entry name" value="tRNA-synt_1g"/>
    <property type="match status" value="2"/>
</dbReference>
<comment type="subcellular location">
    <subcellularLocation>
        <location evidence="2 14">Cytoplasm</location>
    </subcellularLocation>
</comment>
<dbReference type="NCBIfam" id="NF008900">
    <property type="entry name" value="PRK12267.1"/>
    <property type="match status" value="1"/>
</dbReference>
<feature type="binding site" evidence="14">
    <location>
        <position position="131"/>
    </location>
    <ligand>
        <name>Zn(2+)</name>
        <dbReference type="ChEBI" id="CHEBI:29105"/>
    </ligand>
</feature>
<keyword evidence="14" id="KW-0862">Zinc</keyword>
<keyword evidence="5 14" id="KW-0963">Cytoplasm</keyword>
<dbReference type="RefSeq" id="WP_353893329.1">
    <property type="nucleotide sequence ID" value="NZ_CP159485.1"/>
</dbReference>
<dbReference type="Pfam" id="PF01588">
    <property type="entry name" value="tRNA_bind"/>
    <property type="match status" value="1"/>
</dbReference>
<comment type="cofactor">
    <cofactor evidence="14">
        <name>Zn(2+)</name>
        <dbReference type="ChEBI" id="CHEBI:29105"/>
    </cofactor>
    <text evidence="14">Binds 1 zinc ion per subunit.</text>
</comment>
<dbReference type="Gene3D" id="2.170.220.10">
    <property type="match status" value="1"/>
</dbReference>
<comment type="similarity">
    <text evidence="3 14">Belongs to the class-I aminoacyl-tRNA synthetase family. MetG type 2A subfamily.</text>
</comment>
<dbReference type="FunFam" id="1.10.730.10:FF:000026">
    <property type="entry name" value="Methionine--tRNA ligase"/>
    <property type="match status" value="1"/>
</dbReference>
<gene>
    <name evidence="14 17" type="primary">metG</name>
    <name evidence="17" type="ORF">PRVXH_000050</name>
</gene>
<dbReference type="InterPro" id="IPR004495">
    <property type="entry name" value="Met-tRNA-synth_bsu_C"/>
</dbReference>
<dbReference type="GO" id="GO:0004825">
    <property type="term" value="F:methionine-tRNA ligase activity"/>
    <property type="evidence" value="ECO:0007669"/>
    <property type="project" value="UniProtKB-UniRule"/>
</dbReference>
<dbReference type="AlphaFoldDB" id="A0AAU8HT73"/>
<dbReference type="CDD" id="cd02800">
    <property type="entry name" value="tRNA_bind_EcMetRS_like"/>
    <property type="match status" value="1"/>
</dbReference>
<protein>
    <recommendedName>
        <fullName evidence="14">Methionine--tRNA ligase</fullName>
        <ecNumber evidence="14">6.1.1.10</ecNumber>
    </recommendedName>
    <alternativeName>
        <fullName evidence="14">Methionyl-tRNA synthetase</fullName>
        <shortName evidence="14">MetRS</shortName>
    </alternativeName>
</protein>
<dbReference type="Gene3D" id="2.40.50.140">
    <property type="entry name" value="Nucleic acid-binding proteins"/>
    <property type="match status" value="1"/>
</dbReference>
<dbReference type="InterPro" id="IPR014758">
    <property type="entry name" value="Met-tRNA_synth"/>
</dbReference>
<dbReference type="Gene3D" id="1.10.730.10">
    <property type="entry name" value="Isoleucyl-tRNA Synthetase, Domain 1"/>
    <property type="match status" value="1"/>
</dbReference>
<dbReference type="EC" id="6.1.1.10" evidence="14"/>
<dbReference type="GO" id="GO:0005524">
    <property type="term" value="F:ATP binding"/>
    <property type="evidence" value="ECO:0007669"/>
    <property type="project" value="UniProtKB-UniRule"/>
</dbReference>
<dbReference type="SUPFAM" id="SSF47323">
    <property type="entry name" value="Anticodon-binding domain of a subclass of class I aminoacyl-tRNA synthetases"/>
    <property type="match status" value="1"/>
</dbReference>
<dbReference type="NCBIfam" id="TIGR00399">
    <property type="entry name" value="metG_C_term"/>
    <property type="match status" value="1"/>
</dbReference>
<keyword evidence="9 14" id="KW-0067">ATP-binding</keyword>
<dbReference type="InterPro" id="IPR014729">
    <property type="entry name" value="Rossmann-like_a/b/a_fold"/>
</dbReference>
<comment type="function">
    <text evidence="1 14">Is required not only for elongation of protein synthesis but also for the initiation of all mRNA translation through initiator tRNA(fMet) aminoacylation.</text>
</comment>